<accession>A0A6A6YHV0</accession>
<reference evidence="9" key="3">
    <citation type="submission" date="2025-04" db="UniProtKB">
        <authorList>
            <consortium name="RefSeq"/>
        </authorList>
    </citation>
    <scope>IDENTIFICATION</scope>
    <source>
        <strain evidence="9">CBS 304.34</strain>
    </source>
</reference>
<dbReference type="InterPro" id="IPR056862">
    <property type="entry name" value="VWA7_N"/>
</dbReference>
<evidence type="ECO:0000256" key="3">
    <source>
        <dbReference type="ARBA" id="ARBA00022729"/>
    </source>
</evidence>
<dbReference type="SUPFAM" id="SSF53300">
    <property type="entry name" value="vWA-like"/>
    <property type="match status" value="1"/>
</dbReference>
<evidence type="ECO:0000256" key="1">
    <source>
        <dbReference type="ARBA" id="ARBA00004613"/>
    </source>
</evidence>
<keyword evidence="2" id="KW-0964">Secreted</keyword>
<dbReference type="Pfam" id="PF25107">
    <property type="entry name" value="VWA7_N"/>
    <property type="match status" value="2"/>
</dbReference>
<evidence type="ECO:0000256" key="2">
    <source>
        <dbReference type="ARBA" id="ARBA00022525"/>
    </source>
</evidence>
<dbReference type="GeneID" id="54469097"/>
<feature type="domain" description="VWA7 N-terminal" evidence="6">
    <location>
        <begin position="71"/>
        <end position="202"/>
    </location>
</feature>
<feature type="signal peptide" evidence="4">
    <location>
        <begin position="1"/>
        <end position="22"/>
    </location>
</feature>
<evidence type="ECO:0000259" key="5">
    <source>
        <dbReference type="Pfam" id="PF25106"/>
    </source>
</evidence>
<dbReference type="EMBL" id="MU003704">
    <property type="protein sequence ID" value="KAF2807574.1"/>
    <property type="molecule type" value="Genomic_DNA"/>
</dbReference>
<sequence length="440" mass="47935">MLSMQATRLGSILLSLAHFSSTFNPSWSLVLGHPLPGYDWLKGVDGQNYVSEYGRPHEGISAAAIMSRYPVYFDLKKSTKSMDDARKAITDGSMAVDDHNDYLEEAEKPHCHFDDESFEAGNERLVAKKQEVIVYLKAGNLIATREHGRVLHTLQDFCSQSNWVELGNTDTINEAIGLPLKGGEFGIPLAGDLETCQNCTYDTLFKTNTAEQTEKADKCRAKVVAHDPMSQPSKKKTAVCMIVAPAVKNPECRANLLDSFASGGGYLTTGYFGSNEAIHTHKPRGKCSHGGPFDRDAFGLEGICKDTSSSFYSPHWFNHKIAANLAEKATDKYLDELADDMCGNTERKVCALLRLLYGLGPTLAFVIDTTRSMGSVIAGVRNATIKIVNDRRGTLDAPSVFVLAPFNDPFVPVANFFDDADQFIAAISALGAVAVTIAQS</sequence>
<reference evidence="7 9" key="1">
    <citation type="journal article" date="2020" name="Stud. Mycol.">
        <title>101 Dothideomycetes genomes: a test case for predicting lifestyles and emergence of pathogens.</title>
        <authorList>
            <person name="Haridas S."/>
            <person name="Albert R."/>
            <person name="Binder M."/>
            <person name="Bloem J."/>
            <person name="Labutti K."/>
            <person name="Salamov A."/>
            <person name="Andreopoulos B."/>
            <person name="Baker S."/>
            <person name="Barry K."/>
            <person name="Bills G."/>
            <person name="Bluhm B."/>
            <person name="Cannon C."/>
            <person name="Castanera R."/>
            <person name="Culley D."/>
            <person name="Daum C."/>
            <person name="Ezra D."/>
            <person name="Gonzalez J."/>
            <person name="Henrissat B."/>
            <person name="Kuo A."/>
            <person name="Liang C."/>
            <person name="Lipzen A."/>
            <person name="Lutzoni F."/>
            <person name="Magnuson J."/>
            <person name="Mondo S."/>
            <person name="Nolan M."/>
            <person name="Ohm R."/>
            <person name="Pangilinan J."/>
            <person name="Park H.-J."/>
            <person name="Ramirez L."/>
            <person name="Alfaro M."/>
            <person name="Sun H."/>
            <person name="Tritt A."/>
            <person name="Yoshinaga Y."/>
            <person name="Zwiers L.-H."/>
            <person name="Turgeon B."/>
            <person name="Goodwin S."/>
            <person name="Spatafora J."/>
            <person name="Crous P."/>
            <person name="Grigoriev I."/>
        </authorList>
    </citation>
    <scope>NUCLEOTIDE SEQUENCE</scope>
    <source>
        <strain evidence="7 9">CBS 304.34</strain>
    </source>
</reference>
<dbReference type="PANTHER" id="PTHR14905:SF7">
    <property type="entry name" value="VON WILLEBRAND FACTOR A DOMAIN-CONTAINING PROTEIN 7"/>
    <property type="match status" value="1"/>
</dbReference>
<dbReference type="Pfam" id="PF25106">
    <property type="entry name" value="VWA_4"/>
    <property type="match status" value="1"/>
</dbReference>
<dbReference type="InterPro" id="IPR036465">
    <property type="entry name" value="vWFA_dom_sf"/>
</dbReference>
<evidence type="ECO:0000313" key="8">
    <source>
        <dbReference type="Proteomes" id="UP000504636"/>
    </source>
</evidence>
<keyword evidence="8" id="KW-1185">Reference proteome</keyword>
<reference evidence="9" key="2">
    <citation type="submission" date="2020-04" db="EMBL/GenBank/DDBJ databases">
        <authorList>
            <consortium name="NCBI Genome Project"/>
        </authorList>
    </citation>
    <scope>NUCLEOTIDE SEQUENCE</scope>
    <source>
        <strain evidence="9">CBS 304.34</strain>
    </source>
</reference>
<evidence type="ECO:0000259" key="6">
    <source>
        <dbReference type="Pfam" id="PF25107"/>
    </source>
</evidence>
<feature type="chain" id="PRO_5044629123" evidence="4">
    <location>
        <begin position="23"/>
        <end position="440"/>
    </location>
</feature>
<feature type="domain" description="Hemicentin-1-like von Willebrand factor A" evidence="5">
    <location>
        <begin position="363"/>
        <end position="431"/>
    </location>
</feature>
<dbReference type="RefSeq" id="XP_033574538.1">
    <property type="nucleotide sequence ID" value="XM_033728204.1"/>
</dbReference>
<evidence type="ECO:0000313" key="7">
    <source>
        <dbReference type="EMBL" id="KAF2807574.1"/>
    </source>
</evidence>
<comment type="subcellular location">
    <subcellularLocation>
        <location evidence="1">Secreted</location>
    </subcellularLocation>
</comment>
<feature type="domain" description="VWA7 N-terminal" evidence="6">
    <location>
        <begin position="234"/>
        <end position="342"/>
    </location>
</feature>
<dbReference type="PANTHER" id="PTHR14905">
    <property type="entry name" value="NG37"/>
    <property type="match status" value="1"/>
</dbReference>
<protein>
    <submittedName>
        <fullName evidence="7 9">Uncharacterized protein</fullName>
    </submittedName>
</protein>
<dbReference type="InterPro" id="IPR052577">
    <property type="entry name" value="VWA7"/>
</dbReference>
<dbReference type="OrthoDB" id="301415at2759"/>
<keyword evidence="3 4" id="KW-0732">Signal</keyword>
<name>A0A6A6YHV0_9PEZI</name>
<dbReference type="InterPro" id="IPR056861">
    <property type="entry name" value="HMCN1-like_VWA"/>
</dbReference>
<evidence type="ECO:0000256" key="4">
    <source>
        <dbReference type="SAM" id="SignalP"/>
    </source>
</evidence>
<gene>
    <name evidence="7 9" type="ORF">BDZ99DRAFT_572498</name>
</gene>
<dbReference type="Proteomes" id="UP000504636">
    <property type="component" value="Unplaced"/>
</dbReference>
<organism evidence="7">
    <name type="scientific">Mytilinidion resinicola</name>
    <dbReference type="NCBI Taxonomy" id="574789"/>
    <lineage>
        <taxon>Eukaryota</taxon>
        <taxon>Fungi</taxon>
        <taxon>Dikarya</taxon>
        <taxon>Ascomycota</taxon>
        <taxon>Pezizomycotina</taxon>
        <taxon>Dothideomycetes</taxon>
        <taxon>Pleosporomycetidae</taxon>
        <taxon>Mytilinidiales</taxon>
        <taxon>Mytilinidiaceae</taxon>
        <taxon>Mytilinidion</taxon>
    </lineage>
</organism>
<proteinExistence type="predicted"/>
<evidence type="ECO:0000313" key="9">
    <source>
        <dbReference type="RefSeq" id="XP_033574538.1"/>
    </source>
</evidence>
<dbReference type="AlphaFoldDB" id="A0A6A6YHV0"/>